<dbReference type="EMBL" id="KF901008">
    <property type="protein sequence ID" value="AIF14690.1"/>
    <property type="molecule type" value="Genomic_DNA"/>
</dbReference>
<feature type="domain" description="SHOCT" evidence="2">
    <location>
        <begin position="211"/>
        <end position="237"/>
    </location>
</feature>
<name>A0A075HHJ8_9EURY</name>
<keyword evidence="1" id="KW-0472">Membrane</keyword>
<accession>A0A075HHJ8</accession>
<dbReference type="InterPro" id="IPR018649">
    <property type="entry name" value="SHOCT"/>
</dbReference>
<feature type="transmembrane region" description="Helical" evidence="1">
    <location>
        <begin position="45"/>
        <end position="62"/>
    </location>
</feature>
<reference evidence="3" key="1">
    <citation type="journal article" date="2014" name="Genome Biol. Evol.">
        <title>Pangenome evidence for extensive interdomain horizontal transfer affecting lineage core and shell genes in uncultured planktonic thaumarchaeota and euryarchaeota.</title>
        <authorList>
            <person name="Deschamps P."/>
            <person name="Zivanovic Y."/>
            <person name="Moreira D."/>
            <person name="Rodriguez-Valera F."/>
            <person name="Lopez-Garcia P."/>
        </authorList>
    </citation>
    <scope>NUCLEOTIDE SEQUENCE</scope>
</reference>
<keyword evidence="1" id="KW-1133">Transmembrane helix</keyword>
<dbReference type="Pfam" id="PF09851">
    <property type="entry name" value="SHOCT"/>
    <property type="match status" value="1"/>
</dbReference>
<evidence type="ECO:0000256" key="1">
    <source>
        <dbReference type="SAM" id="Phobius"/>
    </source>
</evidence>
<sequence>MITVVEDVETVGECKERLGVGTPYEISGDAEWCEQDRARYGRIQLFVLFVGFGLFFGGFVFYDRTTRLAEKETEEKRQRDYELAEEKRQKRKENALKEANAYFQEGGLTNLQQASYIYTNLSLSTPREIREEIAREKEKLLDFKGALSIFEELEMHQDAKRIRQKMREEGKVKVDQTVVHGDYVDDRDTIVKDSVLNRSNVGGGGDDKITKLEKLAEMKEKGIIDDDEFKQMKMEILGK</sequence>
<evidence type="ECO:0000313" key="3">
    <source>
        <dbReference type="EMBL" id="AIF14690.1"/>
    </source>
</evidence>
<proteinExistence type="predicted"/>
<organism evidence="3">
    <name type="scientific">uncultured marine group II/III euryarchaeote KM3_67_G08</name>
    <dbReference type="NCBI Taxonomy" id="1456485"/>
    <lineage>
        <taxon>Archaea</taxon>
        <taxon>Methanobacteriati</taxon>
        <taxon>Methanobacteriota</taxon>
        <taxon>environmental samples</taxon>
    </lineage>
</organism>
<keyword evidence="1" id="KW-0812">Transmembrane</keyword>
<evidence type="ECO:0000259" key="2">
    <source>
        <dbReference type="Pfam" id="PF09851"/>
    </source>
</evidence>
<protein>
    <recommendedName>
        <fullName evidence="2">SHOCT domain-containing protein</fullName>
    </recommendedName>
</protein>
<dbReference type="AlphaFoldDB" id="A0A075HHJ8"/>